<reference evidence="3" key="1">
    <citation type="journal article" date="2019" name="Int. J. Syst. Evol. Microbiol.">
        <title>The Global Catalogue of Microorganisms (GCM) 10K type strain sequencing project: providing services to taxonomists for standard genome sequencing and annotation.</title>
        <authorList>
            <consortium name="The Broad Institute Genomics Platform"/>
            <consortium name="The Broad Institute Genome Sequencing Center for Infectious Disease"/>
            <person name="Wu L."/>
            <person name="Ma J."/>
        </authorList>
    </citation>
    <scope>NUCLEOTIDE SEQUENCE [LARGE SCALE GENOMIC DNA]</scope>
    <source>
        <strain evidence="3">JCM 13002</strain>
    </source>
</reference>
<comment type="caution">
    <text evidence="2">The sequence shown here is derived from an EMBL/GenBank/DDBJ whole genome shotgun (WGS) entry which is preliminary data.</text>
</comment>
<evidence type="ECO:0000313" key="3">
    <source>
        <dbReference type="Proteomes" id="UP001499987"/>
    </source>
</evidence>
<dbReference type="Proteomes" id="UP001499987">
    <property type="component" value="Unassembled WGS sequence"/>
</dbReference>
<evidence type="ECO:0008006" key="4">
    <source>
        <dbReference type="Google" id="ProtNLM"/>
    </source>
</evidence>
<feature type="region of interest" description="Disordered" evidence="1">
    <location>
        <begin position="1"/>
        <end position="33"/>
    </location>
</feature>
<name>A0ABP4E447_9ACTN</name>
<organism evidence="2 3">
    <name type="scientific">Kitasatospora arboriphila</name>
    <dbReference type="NCBI Taxonomy" id="258052"/>
    <lineage>
        <taxon>Bacteria</taxon>
        <taxon>Bacillati</taxon>
        <taxon>Actinomycetota</taxon>
        <taxon>Actinomycetes</taxon>
        <taxon>Kitasatosporales</taxon>
        <taxon>Streptomycetaceae</taxon>
        <taxon>Kitasatospora</taxon>
    </lineage>
</organism>
<evidence type="ECO:0000313" key="2">
    <source>
        <dbReference type="EMBL" id="GAA1091370.1"/>
    </source>
</evidence>
<dbReference type="RefSeq" id="WP_344624924.1">
    <property type="nucleotide sequence ID" value="NZ_BAAALD010000036.1"/>
</dbReference>
<proteinExistence type="predicted"/>
<protein>
    <recommendedName>
        <fullName evidence="4">VCBS repeat-containing protein</fullName>
    </recommendedName>
</protein>
<evidence type="ECO:0000256" key="1">
    <source>
        <dbReference type="SAM" id="MobiDB-lite"/>
    </source>
</evidence>
<sequence>MLIAVGSVQPASAHAAGKDRPSVGSQGTSPASACAGGTVLGDTSVAFRARLQDPAGTALSAEFRLVRADRPGTAVMAVGPGKLTVASGQEAVVEVPAATFENAAGGRITDFVWQFRADADGLKSQWSPQCRFAFDPTRQGAPVVAGPSGAVIGKPVTVTVAPPADGSVPAGYSYQLNVGAPVEVPADGGRAVITLKPDRAVNTLTVTSLSPGGNSGGRVQLTFSAAAPPPNLTTADLTGDGVPDLVTVGGRDGLPSGIWLAPGTGDGHVGPAVNIGAAGPGFSTEPTPSDWDGAVPLTGRFTGGSFQDLLFYYPGGIRAGHFGVRAGDGGGGALPAGGPNGDLTDWVGSYPSQVAEAGTVSGRATGFPDLLGIAPDGSGGTALSLYPAGWVTGVFDMPTALNVRTPDGTDWNDWTIASTEVAAPGGTTSTALFLWKKSTGELDVWKDLAADPNTGALTYHAFPVATGWNTGADVQLRAADIDSDGTPDLWTVGAGGQVTANLFHGLSATGPAGLTQVNSTLSH</sequence>
<gene>
    <name evidence="2" type="ORF">GCM10009663_38980</name>
</gene>
<accession>A0ABP4E447</accession>
<dbReference type="EMBL" id="BAAALD010000036">
    <property type="protein sequence ID" value="GAA1091370.1"/>
    <property type="molecule type" value="Genomic_DNA"/>
</dbReference>
<keyword evidence="3" id="KW-1185">Reference proteome</keyword>